<dbReference type="OrthoDB" id="6122780at2759"/>
<evidence type="ECO:0000256" key="1">
    <source>
        <dbReference type="ARBA" id="ARBA00022614"/>
    </source>
</evidence>
<dbReference type="SMART" id="SM00369">
    <property type="entry name" value="LRR_TYP"/>
    <property type="match status" value="7"/>
</dbReference>
<keyword evidence="1" id="KW-0433">Leucine-rich repeat</keyword>
<dbReference type="Proteomes" id="UP000828390">
    <property type="component" value="Unassembled WGS sequence"/>
</dbReference>
<comment type="caution">
    <text evidence="5">The sequence shown here is derived from an EMBL/GenBank/DDBJ whole genome shotgun (WGS) entry which is preliminary data.</text>
</comment>
<gene>
    <name evidence="5" type="ORF">DPMN_164481</name>
</gene>
<evidence type="ECO:0008006" key="7">
    <source>
        <dbReference type="Google" id="ProtNLM"/>
    </source>
</evidence>
<evidence type="ECO:0000256" key="3">
    <source>
        <dbReference type="ARBA" id="ARBA00022737"/>
    </source>
</evidence>
<keyword evidence="6" id="KW-1185">Reference proteome</keyword>
<reference evidence="5" key="1">
    <citation type="journal article" date="2019" name="bioRxiv">
        <title>The Genome of the Zebra Mussel, Dreissena polymorpha: A Resource for Invasive Species Research.</title>
        <authorList>
            <person name="McCartney M.A."/>
            <person name="Auch B."/>
            <person name="Kono T."/>
            <person name="Mallez S."/>
            <person name="Zhang Y."/>
            <person name="Obille A."/>
            <person name="Becker A."/>
            <person name="Abrahante J.E."/>
            <person name="Garbe J."/>
            <person name="Badalamenti J.P."/>
            <person name="Herman A."/>
            <person name="Mangelson H."/>
            <person name="Liachko I."/>
            <person name="Sullivan S."/>
            <person name="Sone E.D."/>
            <person name="Koren S."/>
            <person name="Silverstein K.A.T."/>
            <person name="Beckman K.B."/>
            <person name="Gohl D.M."/>
        </authorList>
    </citation>
    <scope>NUCLEOTIDE SEQUENCE</scope>
    <source>
        <strain evidence="5">Duluth1</strain>
        <tissue evidence="5">Whole animal</tissue>
    </source>
</reference>
<dbReference type="GO" id="GO:0005886">
    <property type="term" value="C:plasma membrane"/>
    <property type="evidence" value="ECO:0007669"/>
    <property type="project" value="TreeGrafter"/>
</dbReference>
<feature type="chain" id="PRO_5038637023" description="Toll-like receptor" evidence="4">
    <location>
        <begin position="24"/>
        <end position="641"/>
    </location>
</feature>
<accession>A0A9D4EVA9</accession>
<dbReference type="PANTHER" id="PTHR24369">
    <property type="entry name" value="ANTIGEN BSP, PUTATIVE-RELATED"/>
    <property type="match status" value="1"/>
</dbReference>
<reference evidence="5" key="2">
    <citation type="submission" date="2020-11" db="EMBL/GenBank/DDBJ databases">
        <authorList>
            <person name="McCartney M.A."/>
            <person name="Auch B."/>
            <person name="Kono T."/>
            <person name="Mallez S."/>
            <person name="Becker A."/>
            <person name="Gohl D.M."/>
            <person name="Silverstein K.A.T."/>
            <person name="Koren S."/>
            <person name="Bechman K.B."/>
            <person name="Herman A."/>
            <person name="Abrahante J.E."/>
            <person name="Garbe J."/>
        </authorList>
    </citation>
    <scope>NUCLEOTIDE SEQUENCE</scope>
    <source>
        <strain evidence="5">Duluth1</strain>
        <tissue evidence="5">Whole animal</tissue>
    </source>
</reference>
<dbReference type="EMBL" id="JAIWYP010000008">
    <property type="protein sequence ID" value="KAH3786374.1"/>
    <property type="molecule type" value="Genomic_DNA"/>
</dbReference>
<evidence type="ECO:0000313" key="6">
    <source>
        <dbReference type="Proteomes" id="UP000828390"/>
    </source>
</evidence>
<dbReference type="PROSITE" id="PS51450">
    <property type="entry name" value="LRR"/>
    <property type="match status" value="1"/>
</dbReference>
<dbReference type="Pfam" id="PF13306">
    <property type="entry name" value="LRR_5"/>
    <property type="match status" value="2"/>
</dbReference>
<evidence type="ECO:0000256" key="4">
    <source>
        <dbReference type="SAM" id="SignalP"/>
    </source>
</evidence>
<dbReference type="InterPro" id="IPR003591">
    <property type="entry name" value="Leu-rich_rpt_typical-subtyp"/>
</dbReference>
<dbReference type="SUPFAM" id="SSF52058">
    <property type="entry name" value="L domain-like"/>
    <property type="match status" value="1"/>
</dbReference>
<evidence type="ECO:0000256" key="2">
    <source>
        <dbReference type="ARBA" id="ARBA00022729"/>
    </source>
</evidence>
<dbReference type="Gene3D" id="3.80.10.10">
    <property type="entry name" value="Ribonuclease Inhibitor"/>
    <property type="match status" value="3"/>
</dbReference>
<organism evidence="5 6">
    <name type="scientific">Dreissena polymorpha</name>
    <name type="common">Zebra mussel</name>
    <name type="synonym">Mytilus polymorpha</name>
    <dbReference type="NCBI Taxonomy" id="45954"/>
    <lineage>
        <taxon>Eukaryota</taxon>
        <taxon>Metazoa</taxon>
        <taxon>Spiralia</taxon>
        <taxon>Lophotrochozoa</taxon>
        <taxon>Mollusca</taxon>
        <taxon>Bivalvia</taxon>
        <taxon>Autobranchia</taxon>
        <taxon>Heteroconchia</taxon>
        <taxon>Euheterodonta</taxon>
        <taxon>Imparidentia</taxon>
        <taxon>Neoheterodontei</taxon>
        <taxon>Myida</taxon>
        <taxon>Dreissenoidea</taxon>
        <taxon>Dreissenidae</taxon>
        <taxon>Dreissena</taxon>
    </lineage>
</organism>
<dbReference type="Pfam" id="PF13855">
    <property type="entry name" value="LRR_8"/>
    <property type="match status" value="1"/>
</dbReference>
<name>A0A9D4EVA9_DREPO</name>
<dbReference type="SUPFAM" id="SSF52047">
    <property type="entry name" value="RNI-like"/>
    <property type="match status" value="1"/>
</dbReference>
<dbReference type="InterPro" id="IPR026906">
    <property type="entry name" value="LRR_5"/>
</dbReference>
<keyword evidence="2 4" id="KW-0732">Signal</keyword>
<proteinExistence type="predicted"/>
<dbReference type="InterPro" id="IPR001611">
    <property type="entry name" value="Leu-rich_rpt"/>
</dbReference>
<evidence type="ECO:0000313" key="5">
    <source>
        <dbReference type="EMBL" id="KAH3786374.1"/>
    </source>
</evidence>
<keyword evidence="3" id="KW-0677">Repeat</keyword>
<dbReference type="InterPro" id="IPR050541">
    <property type="entry name" value="LRR_TM_domain-containing"/>
</dbReference>
<dbReference type="AlphaFoldDB" id="A0A9D4EVA9"/>
<dbReference type="PANTHER" id="PTHR24369:SF210">
    <property type="entry name" value="CHAOPTIN-RELATED"/>
    <property type="match status" value="1"/>
</dbReference>
<protein>
    <recommendedName>
        <fullName evidence="7">Toll-like receptor</fullName>
    </recommendedName>
</protein>
<sequence length="641" mass="73309">MDIANGPVMLVIQMSLLLSVSLGEMIRNDLCAPCVCTSKNETSGLYTVSCASNPTLKGHIPKFKHILEDQIIQLDMSNNNLHNLTSQTKTPFANFSELQELNMFNTSLKFRMNSITTIDNETFVGLSKLKVLNISHNVDLPLTNLTDEYLFNHLTSLRKLIMYQTTFIYHINKSYPSNVWKNIPSLQEIWIDGFSLEPFGKDFRNMSNLQIVVISGNLTSPIEEYPDFCDMEEITDNTLFNLVHVTDLSIVHCGIESISKNAFQNLVKLQKLDLSQNDALTLEMASRSFTSLHRGIQYLYLDSVDKVNSLGCDVNITTTMAESLSHTSLNTLSLDDNRIKSVEIDAFLKLPKTLEHLSVKQNKFELGFYMFYAYQLTNLKSIDLSYNFFGHAYSLWRQPNSLTVSRNDLNPKMTHDELGRSVAISDDIECQKPQNFIPTISVTGFLPPKLEEIDISNSKIGFPIYDFYIDTNNSLKRVIGSNSLLYCWAGPVHGVKHVEVVDLSNNFCSIVKKDFFKNMPNLKQLFLKNNNLFYVVQNKRLFYANFEIEIIDLSFNRISRLHPLLFANQTKMRIINLANNNLIEFDSRISQMKSLVSLDMSYNHMYTLTKELRSDLDIIRASRQNGSLTLNLKRNAYSLFL</sequence>
<dbReference type="InterPro" id="IPR032675">
    <property type="entry name" value="LRR_dom_sf"/>
</dbReference>
<feature type="signal peptide" evidence="4">
    <location>
        <begin position="1"/>
        <end position="23"/>
    </location>
</feature>